<evidence type="ECO:0000256" key="5">
    <source>
        <dbReference type="SAM" id="Phobius"/>
    </source>
</evidence>
<dbReference type="GO" id="GO:0016020">
    <property type="term" value="C:membrane"/>
    <property type="evidence" value="ECO:0007669"/>
    <property type="project" value="UniProtKB-SubCell"/>
</dbReference>
<accession>A0A5D8Z7M0</accession>
<organism evidence="6 7">
    <name type="scientific">Cognatilysobacter lacus</name>
    <dbReference type="NCBI Taxonomy" id="1643323"/>
    <lineage>
        <taxon>Bacteria</taxon>
        <taxon>Pseudomonadati</taxon>
        <taxon>Pseudomonadota</taxon>
        <taxon>Gammaproteobacteria</taxon>
        <taxon>Lysobacterales</taxon>
        <taxon>Lysobacteraceae</taxon>
        <taxon>Cognatilysobacter</taxon>
    </lineage>
</organism>
<keyword evidence="2 5" id="KW-0812">Transmembrane</keyword>
<feature type="transmembrane region" description="Helical" evidence="5">
    <location>
        <begin position="25"/>
        <end position="53"/>
    </location>
</feature>
<evidence type="ECO:0000256" key="1">
    <source>
        <dbReference type="ARBA" id="ARBA00004370"/>
    </source>
</evidence>
<comment type="caution">
    <text evidence="6">The sequence shown here is derived from an EMBL/GenBank/DDBJ whole genome shotgun (WGS) entry which is preliminary data.</text>
</comment>
<gene>
    <name evidence="6" type="ORF">FW784_04380</name>
</gene>
<proteinExistence type="predicted"/>
<feature type="transmembrane region" description="Helical" evidence="5">
    <location>
        <begin position="78"/>
        <end position="99"/>
    </location>
</feature>
<dbReference type="RefSeq" id="WP_149352144.1">
    <property type="nucleotide sequence ID" value="NZ_VTRV01000030.1"/>
</dbReference>
<evidence type="ECO:0000313" key="6">
    <source>
        <dbReference type="EMBL" id="TZF90690.1"/>
    </source>
</evidence>
<name>A0A5D8Z7M0_9GAMM</name>
<evidence type="ECO:0000256" key="3">
    <source>
        <dbReference type="ARBA" id="ARBA00022989"/>
    </source>
</evidence>
<dbReference type="InterPro" id="IPR051423">
    <property type="entry name" value="CD225/Dispanin"/>
</dbReference>
<evidence type="ECO:0000313" key="7">
    <source>
        <dbReference type="Proteomes" id="UP000323164"/>
    </source>
</evidence>
<evidence type="ECO:0000256" key="4">
    <source>
        <dbReference type="ARBA" id="ARBA00023136"/>
    </source>
</evidence>
<dbReference type="AlphaFoldDB" id="A0A5D8Z7M0"/>
<protein>
    <submittedName>
        <fullName evidence="6">CD225/dispanin family protein</fullName>
    </submittedName>
</protein>
<dbReference type="EMBL" id="VTRV01000030">
    <property type="protein sequence ID" value="TZF90690.1"/>
    <property type="molecule type" value="Genomic_DNA"/>
</dbReference>
<dbReference type="InterPro" id="IPR007593">
    <property type="entry name" value="CD225/Dispanin_fam"/>
</dbReference>
<keyword evidence="7" id="KW-1185">Reference proteome</keyword>
<dbReference type="PANTHER" id="PTHR14948:SF44">
    <property type="entry name" value="PROLINE-RICH TRANSMEMBRANE PROTEIN 1-LIKE"/>
    <property type="match status" value="1"/>
</dbReference>
<reference evidence="6 7" key="1">
    <citation type="submission" date="2019-08" db="EMBL/GenBank/DDBJ databases">
        <title>Draft genome sequence of Lysobacter sp. UKS-15.</title>
        <authorList>
            <person name="Im W.-T."/>
        </authorList>
    </citation>
    <scope>NUCLEOTIDE SEQUENCE [LARGE SCALE GENOMIC DNA]</scope>
    <source>
        <strain evidence="6 7">UKS-15</strain>
    </source>
</reference>
<keyword evidence="4 5" id="KW-0472">Membrane</keyword>
<keyword evidence="3 5" id="KW-1133">Transmembrane helix</keyword>
<dbReference type="Pfam" id="PF04505">
    <property type="entry name" value="CD225"/>
    <property type="match status" value="1"/>
</dbReference>
<comment type="subcellular location">
    <subcellularLocation>
        <location evidence="1">Membrane</location>
    </subcellularLocation>
</comment>
<sequence>MSMPPPIQPPPMSAQPGGVPVPNHLVWAIVITIVSLCLCCIIGTIPGIVAIVFASKVNGALDRGDFAEARRSSDTAKLWCWITTGLCALGLLVNIGIMASGGMASYQQRLQQIQQMQQHR</sequence>
<dbReference type="OrthoDB" id="6024442at2"/>
<dbReference type="PANTHER" id="PTHR14948">
    <property type="entry name" value="NG5"/>
    <property type="match status" value="1"/>
</dbReference>
<evidence type="ECO:0000256" key="2">
    <source>
        <dbReference type="ARBA" id="ARBA00022692"/>
    </source>
</evidence>
<dbReference type="Proteomes" id="UP000323164">
    <property type="component" value="Unassembled WGS sequence"/>
</dbReference>